<accession>A0A9P6VLT4</accession>
<organism evidence="1 2">
    <name type="scientific">Hyphodiscus hymeniophilus</name>
    <dbReference type="NCBI Taxonomy" id="353542"/>
    <lineage>
        <taxon>Eukaryota</taxon>
        <taxon>Fungi</taxon>
        <taxon>Dikarya</taxon>
        <taxon>Ascomycota</taxon>
        <taxon>Pezizomycotina</taxon>
        <taxon>Leotiomycetes</taxon>
        <taxon>Helotiales</taxon>
        <taxon>Hyphodiscaceae</taxon>
        <taxon>Hyphodiscus</taxon>
    </lineage>
</organism>
<dbReference type="PANTHER" id="PTHR38846">
    <property type="entry name" value="C3H1-TYPE DOMAIN-CONTAINING PROTEIN"/>
    <property type="match status" value="1"/>
</dbReference>
<keyword evidence="2" id="KW-1185">Reference proteome</keyword>
<gene>
    <name evidence="1" type="ORF">D0Z07_2210</name>
</gene>
<proteinExistence type="predicted"/>
<dbReference type="Proteomes" id="UP000785200">
    <property type="component" value="Unassembled WGS sequence"/>
</dbReference>
<reference evidence="1" key="1">
    <citation type="submission" date="2019-07" db="EMBL/GenBank/DDBJ databases">
        <title>Hyphodiscus hymeniophilus genome sequencing and assembly.</title>
        <authorList>
            <person name="Kramer G."/>
            <person name="Nodwell J."/>
        </authorList>
    </citation>
    <scope>NUCLEOTIDE SEQUENCE</scope>
    <source>
        <strain evidence="1">ATCC 34498</strain>
    </source>
</reference>
<dbReference type="OrthoDB" id="6105938at2759"/>
<dbReference type="PANTHER" id="PTHR38846:SF1">
    <property type="entry name" value="C3H1-TYPE DOMAIN-CONTAINING PROTEIN"/>
    <property type="match status" value="1"/>
</dbReference>
<comment type="caution">
    <text evidence="1">The sequence shown here is derived from an EMBL/GenBank/DDBJ whole genome shotgun (WGS) entry which is preliminary data.</text>
</comment>
<dbReference type="EMBL" id="VNKQ01000005">
    <property type="protein sequence ID" value="KAG0650621.1"/>
    <property type="molecule type" value="Genomic_DNA"/>
</dbReference>
<evidence type="ECO:0000313" key="2">
    <source>
        <dbReference type="Proteomes" id="UP000785200"/>
    </source>
</evidence>
<protein>
    <submittedName>
        <fullName evidence="1">Uncharacterized protein</fullName>
    </submittedName>
</protein>
<evidence type="ECO:0000313" key="1">
    <source>
        <dbReference type="EMBL" id="KAG0650621.1"/>
    </source>
</evidence>
<sequence>MARRGRRDIVAEFERYFGNETNLANWQRLCHDVGIAEQLRSINQCRKALKGVWVNIYDLLPWTISEIDTSEIIYR</sequence>
<name>A0A9P6VLT4_9HELO</name>
<dbReference type="AlphaFoldDB" id="A0A9P6VLT4"/>